<gene>
    <name evidence="2" type="ORF">DEO72_LG9g2860</name>
</gene>
<evidence type="ECO:0000256" key="1">
    <source>
        <dbReference type="SAM" id="Phobius"/>
    </source>
</evidence>
<name>A0A4D6N209_VIGUN</name>
<dbReference type="AlphaFoldDB" id="A0A4D6N209"/>
<sequence>MKETLPTILSNSSPLNLILFTILILLLQIQFLEEKSLQSSQLTLLPTPSLTEHVRNLVFSPGEWLSPERKYQETHQCSCAKPRLGELRSLKRETPSSKRTSLA</sequence>
<dbReference type="Proteomes" id="UP000501690">
    <property type="component" value="Linkage Group LG9"/>
</dbReference>
<organism evidence="2 3">
    <name type="scientific">Vigna unguiculata</name>
    <name type="common">Cowpea</name>
    <dbReference type="NCBI Taxonomy" id="3917"/>
    <lineage>
        <taxon>Eukaryota</taxon>
        <taxon>Viridiplantae</taxon>
        <taxon>Streptophyta</taxon>
        <taxon>Embryophyta</taxon>
        <taxon>Tracheophyta</taxon>
        <taxon>Spermatophyta</taxon>
        <taxon>Magnoliopsida</taxon>
        <taxon>eudicotyledons</taxon>
        <taxon>Gunneridae</taxon>
        <taxon>Pentapetalae</taxon>
        <taxon>rosids</taxon>
        <taxon>fabids</taxon>
        <taxon>Fabales</taxon>
        <taxon>Fabaceae</taxon>
        <taxon>Papilionoideae</taxon>
        <taxon>50 kb inversion clade</taxon>
        <taxon>NPAAA clade</taxon>
        <taxon>indigoferoid/millettioid clade</taxon>
        <taxon>Phaseoleae</taxon>
        <taxon>Vigna</taxon>
    </lineage>
</organism>
<evidence type="ECO:0000313" key="3">
    <source>
        <dbReference type="Proteomes" id="UP000501690"/>
    </source>
</evidence>
<accession>A0A4D6N209</accession>
<protein>
    <submittedName>
        <fullName evidence="2">Uncharacterized protein</fullName>
    </submittedName>
</protein>
<reference evidence="2 3" key="1">
    <citation type="submission" date="2019-04" db="EMBL/GenBank/DDBJ databases">
        <title>An improved genome assembly and genetic linkage map for asparagus bean, Vigna unguiculata ssp. sesquipedialis.</title>
        <authorList>
            <person name="Xia Q."/>
            <person name="Zhang R."/>
            <person name="Dong Y."/>
        </authorList>
    </citation>
    <scope>NUCLEOTIDE SEQUENCE [LARGE SCALE GENOMIC DNA]</scope>
    <source>
        <tissue evidence="2">Leaf</tissue>
    </source>
</reference>
<proteinExistence type="predicted"/>
<keyword evidence="3" id="KW-1185">Reference proteome</keyword>
<keyword evidence="1" id="KW-0812">Transmembrane</keyword>
<dbReference type="EMBL" id="CP039353">
    <property type="protein sequence ID" value="QCE07840.1"/>
    <property type="molecule type" value="Genomic_DNA"/>
</dbReference>
<keyword evidence="1" id="KW-1133">Transmembrane helix</keyword>
<evidence type="ECO:0000313" key="2">
    <source>
        <dbReference type="EMBL" id="QCE07840.1"/>
    </source>
</evidence>
<keyword evidence="1" id="KW-0472">Membrane</keyword>
<feature type="transmembrane region" description="Helical" evidence="1">
    <location>
        <begin position="15"/>
        <end position="32"/>
    </location>
</feature>